<keyword evidence="1" id="KW-0597">Phosphoprotein</keyword>
<feature type="compositionally biased region" description="Basic and acidic residues" evidence="5">
    <location>
        <begin position="573"/>
        <end position="585"/>
    </location>
</feature>
<gene>
    <name evidence="7" type="ORF">OBRU01_01285</name>
</gene>
<protein>
    <submittedName>
        <fullName evidence="7">Putative rho/rac-interacting citron kinase</fullName>
    </submittedName>
</protein>
<dbReference type="SUPFAM" id="SSF56112">
    <property type="entry name" value="Protein kinase-like (PK-like)"/>
    <property type="match status" value="1"/>
</dbReference>
<keyword evidence="4" id="KW-0175">Coiled coil</keyword>
<dbReference type="GO" id="GO:0005737">
    <property type="term" value="C:cytoplasm"/>
    <property type="evidence" value="ECO:0007669"/>
    <property type="project" value="TreeGrafter"/>
</dbReference>
<keyword evidence="8" id="KW-1185">Reference proteome</keyword>
<evidence type="ECO:0000256" key="3">
    <source>
        <dbReference type="ARBA" id="ARBA00048679"/>
    </source>
</evidence>
<evidence type="ECO:0000259" key="6">
    <source>
        <dbReference type="PROSITE" id="PS50011"/>
    </source>
</evidence>
<dbReference type="Proteomes" id="UP000037510">
    <property type="component" value="Unassembled WGS sequence"/>
</dbReference>
<dbReference type="PROSITE" id="PS00108">
    <property type="entry name" value="PROTEIN_KINASE_ST"/>
    <property type="match status" value="1"/>
</dbReference>
<dbReference type="GO" id="GO:0004674">
    <property type="term" value="F:protein serine/threonine kinase activity"/>
    <property type="evidence" value="ECO:0007669"/>
    <property type="project" value="UniProtKB-EC"/>
</dbReference>
<dbReference type="GO" id="GO:0031032">
    <property type="term" value="P:actomyosin structure organization"/>
    <property type="evidence" value="ECO:0007669"/>
    <property type="project" value="TreeGrafter"/>
</dbReference>
<comment type="catalytic activity">
    <reaction evidence="3">
        <text>L-seryl-[protein] + ATP = O-phospho-L-seryl-[protein] + ADP + H(+)</text>
        <dbReference type="Rhea" id="RHEA:17989"/>
        <dbReference type="Rhea" id="RHEA-COMP:9863"/>
        <dbReference type="Rhea" id="RHEA-COMP:11604"/>
        <dbReference type="ChEBI" id="CHEBI:15378"/>
        <dbReference type="ChEBI" id="CHEBI:29999"/>
        <dbReference type="ChEBI" id="CHEBI:30616"/>
        <dbReference type="ChEBI" id="CHEBI:83421"/>
        <dbReference type="ChEBI" id="CHEBI:456216"/>
        <dbReference type="EC" id="2.7.11.1"/>
    </reaction>
</comment>
<dbReference type="SMART" id="SM00220">
    <property type="entry name" value="S_TKc"/>
    <property type="match status" value="1"/>
</dbReference>
<evidence type="ECO:0000256" key="1">
    <source>
        <dbReference type="ARBA" id="ARBA00022553"/>
    </source>
</evidence>
<comment type="caution">
    <text evidence="7">The sequence shown here is derived from an EMBL/GenBank/DDBJ whole genome shotgun (WGS) entry which is preliminary data.</text>
</comment>
<dbReference type="AlphaFoldDB" id="A0A0L7LT48"/>
<dbReference type="GO" id="GO:0005856">
    <property type="term" value="C:cytoskeleton"/>
    <property type="evidence" value="ECO:0007669"/>
    <property type="project" value="TreeGrafter"/>
</dbReference>
<dbReference type="InterPro" id="IPR000719">
    <property type="entry name" value="Prot_kinase_dom"/>
</dbReference>
<evidence type="ECO:0000256" key="2">
    <source>
        <dbReference type="ARBA" id="ARBA00047899"/>
    </source>
</evidence>
<dbReference type="EMBL" id="JTDY01000139">
    <property type="protein sequence ID" value="KOB78638.1"/>
    <property type="molecule type" value="Genomic_DNA"/>
</dbReference>
<dbReference type="STRING" id="104452.A0A0L7LT48"/>
<comment type="catalytic activity">
    <reaction evidence="2">
        <text>L-threonyl-[protein] + ATP = O-phospho-L-threonyl-[protein] + ADP + H(+)</text>
        <dbReference type="Rhea" id="RHEA:46608"/>
        <dbReference type="Rhea" id="RHEA-COMP:11060"/>
        <dbReference type="Rhea" id="RHEA-COMP:11605"/>
        <dbReference type="ChEBI" id="CHEBI:15378"/>
        <dbReference type="ChEBI" id="CHEBI:30013"/>
        <dbReference type="ChEBI" id="CHEBI:30616"/>
        <dbReference type="ChEBI" id="CHEBI:61977"/>
        <dbReference type="ChEBI" id="CHEBI:456216"/>
        <dbReference type="EC" id="2.7.11.1"/>
    </reaction>
</comment>
<evidence type="ECO:0000256" key="4">
    <source>
        <dbReference type="SAM" id="Coils"/>
    </source>
</evidence>
<sequence length="968" mass="109035">MEPSNEAIAVRITRLNRQILGKVTSGSTKFVKKTIDREALLDALTALYDECNDDPIKKTDELVRVFVDKSHWQTCVEPEKRVTGAEDERDVLASSTSAWMPRLQYAFQDAAFYVCEVAHALKALHGMGYVHRDVKPHNVLLDRCGHIKLGDFGSCARLSEGGGAALPAGTADYVAPELLAAAHCASTHTVCSAYCRGIVTQAISACDYWSLGVVAFELVTLRRPFSSNDEDSVPQILSNIQSEWRSLVAGLLRVQPARRYNYLDTLQHAALSNVSVHSIRDQVGVSPSSEWRSLVAGLLRVQPARRYNYLDTLQHAALSNVSVHSIRDRVGVSPSSEWRSLVAGLLRVQPARRYNYLDTLQHAALSNWYSYVATDDSEDSTAGFNASHDCTAIDLATFNVGAAAEKTRRDADAEAERQRARLQAEITALSLQNRLESREILEQAQALRHRRLTELNVRAIDSVAKERAIRRQTLSGGDQEIREAGIRVASAEASLVRETRAREQTEKRLASLNDEYDKLQSQYKSLQAELDVARRQIASTQSTLGDKQRAVDASSDQLSEARACVRCAQNEAEEPHRGAEGKGDAPSDTESVGTVGEAALGQVALLKEQLERAEAQLQGKLEEIVALKQEARSSNLARWRKEREYNELSVETKSTAREAKRFEERLNSALEAKKAAELKANTLQSEMETLRPQYERASKDVERLKERLEKLQKTHDVVQNEVDRSRNDIRKLKCELQYSEKRRMHAEEQEEMSSRERAQMRDEIQALRADNAHLAQVSEVSRNDIRKLKCELQYSEKRRMHAEEQEEMSSRERAQMRDENQALRADNAHLAQLEQCRSKLECAQKQATEFNTAANFASHQHEEAREQATLAHCQLQLLRVSTLQYAQKQATEFNTAANFASHQHEEAREQATLAHCQLQLLREELDAAREAAEAATSWWRTRETKTDATLRQQAKLIDFLQTESQACR</sequence>
<evidence type="ECO:0000313" key="8">
    <source>
        <dbReference type="Proteomes" id="UP000037510"/>
    </source>
</evidence>
<dbReference type="Pfam" id="PF00069">
    <property type="entry name" value="Pkinase"/>
    <property type="match status" value="1"/>
</dbReference>
<evidence type="ECO:0000313" key="7">
    <source>
        <dbReference type="EMBL" id="KOB78638.1"/>
    </source>
</evidence>
<reference evidence="7 8" key="1">
    <citation type="journal article" date="2015" name="Genome Biol. Evol.">
        <title>The genome of winter moth (Operophtera brumata) provides a genomic perspective on sexual dimorphism and phenology.</title>
        <authorList>
            <person name="Derks M.F."/>
            <person name="Smit S."/>
            <person name="Salis L."/>
            <person name="Schijlen E."/>
            <person name="Bossers A."/>
            <person name="Mateman C."/>
            <person name="Pijl A.S."/>
            <person name="de Ridder D."/>
            <person name="Groenen M.A."/>
            <person name="Visser M.E."/>
            <person name="Megens H.J."/>
        </authorList>
    </citation>
    <scope>NUCLEOTIDE SEQUENCE [LARGE SCALE GENOMIC DNA]</scope>
    <source>
        <strain evidence="7">WM2013NL</strain>
        <tissue evidence="7">Head and thorax</tissue>
    </source>
</reference>
<dbReference type="PANTHER" id="PTHR22988:SF71">
    <property type="entry name" value="CITRON RHO-INTERACTING KINASE"/>
    <property type="match status" value="1"/>
</dbReference>
<keyword evidence="7" id="KW-0418">Kinase</keyword>
<organism evidence="7 8">
    <name type="scientific">Operophtera brumata</name>
    <name type="common">Winter moth</name>
    <name type="synonym">Phalaena brumata</name>
    <dbReference type="NCBI Taxonomy" id="104452"/>
    <lineage>
        <taxon>Eukaryota</taxon>
        <taxon>Metazoa</taxon>
        <taxon>Ecdysozoa</taxon>
        <taxon>Arthropoda</taxon>
        <taxon>Hexapoda</taxon>
        <taxon>Insecta</taxon>
        <taxon>Pterygota</taxon>
        <taxon>Neoptera</taxon>
        <taxon>Endopterygota</taxon>
        <taxon>Lepidoptera</taxon>
        <taxon>Glossata</taxon>
        <taxon>Ditrysia</taxon>
        <taxon>Geometroidea</taxon>
        <taxon>Geometridae</taxon>
        <taxon>Larentiinae</taxon>
        <taxon>Operophtera</taxon>
    </lineage>
</organism>
<feature type="region of interest" description="Disordered" evidence="5">
    <location>
        <begin position="569"/>
        <end position="592"/>
    </location>
</feature>
<proteinExistence type="predicted"/>
<dbReference type="Gene3D" id="1.10.510.10">
    <property type="entry name" value="Transferase(Phosphotransferase) domain 1"/>
    <property type="match status" value="1"/>
</dbReference>
<evidence type="ECO:0000256" key="5">
    <source>
        <dbReference type="SAM" id="MobiDB-lite"/>
    </source>
</evidence>
<dbReference type="InterPro" id="IPR011009">
    <property type="entry name" value="Kinase-like_dom_sf"/>
</dbReference>
<feature type="coiled-coil region" evidence="4">
    <location>
        <begin position="488"/>
        <end position="543"/>
    </location>
</feature>
<accession>A0A0L7LT48</accession>
<name>A0A0L7LT48_OPEBR</name>
<dbReference type="GO" id="GO:0005524">
    <property type="term" value="F:ATP binding"/>
    <property type="evidence" value="ECO:0007669"/>
    <property type="project" value="InterPro"/>
</dbReference>
<feature type="domain" description="Protein kinase" evidence="6">
    <location>
        <begin position="1"/>
        <end position="318"/>
    </location>
</feature>
<feature type="coiled-coil region" evidence="4">
    <location>
        <begin position="596"/>
        <end position="630"/>
    </location>
</feature>
<dbReference type="InterPro" id="IPR008271">
    <property type="entry name" value="Ser/Thr_kinase_AS"/>
</dbReference>
<keyword evidence="7" id="KW-0808">Transferase</keyword>
<dbReference type="PROSITE" id="PS50011">
    <property type="entry name" value="PROTEIN_KINASE_DOM"/>
    <property type="match status" value="1"/>
</dbReference>
<feature type="coiled-coil region" evidence="4">
    <location>
        <begin position="659"/>
        <end position="853"/>
    </location>
</feature>
<dbReference type="InterPro" id="IPR050839">
    <property type="entry name" value="Rho-assoc_Ser/Thr_Kinase"/>
</dbReference>
<dbReference type="PANTHER" id="PTHR22988">
    <property type="entry name" value="MYOTONIC DYSTROPHY S/T KINASE-RELATED"/>
    <property type="match status" value="1"/>
</dbReference>